<evidence type="ECO:0000256" key="1">
    <source>
        <dbReference type="ARBA" id="ARBA00007164"/>
    </source>
</evidence>
<dbReference type="Gene3D" id="3.40.710.10">
    <property type="entry name" value="DD-peptidase/beta-lactamase superfamily"/>
    <property type="match status" value="1"/>
</dbReference>
<dbReference type="Pfam" id="PF00768">
    <property type="entry name" value="Peptidase_S11"/>
    <property type="match status" value="1"/>
</dbReference>
<dbReference type="EMBL" id="JACQMJ010000007">
    <property type="protein sequence ID" value="MBI4132283.1"/>
    <property type="molecule type" value="Genomic_DNA"/>
</dbReference>
<evidence type="ECO:0000256" key="2">
    <source>
        <dbReference type="ARBA" id="ARBA00022729"/>
    </source>
</evidence>
<dbReference type="PANTHER" id="PTHR21581:SF26">
    <property type="entry name" value="D-ALANYL-D-ALANINE ENDOPEPTIDASE"/>
    <property type="match status" value="1"/>
</dbReference>
<feature type="domain" description="Peptidase S11 D-alanyl-D-alanine carboxypeptidase A N-terminal" evidence="10">
    <location>
        <begin position="47"/>
        <end position="282"/>
    </location>
</feature>
<reference evidence="11" key="1">
    <citation type="submission" date="2020-07" db="EMBL/GenBank/DDBJ databases">
        <title>Huge and variable diversity of episymbiotic CPR bacteria and DPANN archaea in groundwater ecosystems.</title>
        <authorList>
            <person name="He C.Y."/>
            <person name="Keren R."/>
            <person name="Whittaker M."/>
            <person name="Farag I.F."/>
            <person name="Doudna J."/>
            <person name="Cate J.H.D."/>
            <person name="Banfield J.F."/>
        </authorList>
    </citation>
    <scope>NUCLEOTIDE SEQUENCE</scope>
    <source>
        <strain evidence="11">NC_groundwater_1226_Ag_S-0.1um_59_124</strain>
    </source>
</reference>
<protein>
    <submittedName>
        <fullName evidence="11">D-alanyl-D-alanine carboxypeptidase</fullName>
    </submittedName>
</protein>
<evidence type="ECO:0000256" key="9">
    <source>
        <dbReference type="RuleBase" id="RU004016"/>
    </source>
</evidence>
<feature type="active site" description="Acyl-ester intermediate" evidence="7">
    <location>
        <position position="80"/>
    </location>
</feature>
<gene>
    <name evidence="11" type="ORF">HY474_01490</name>
</gene>
<evidence type="ECO:0000256" key="6">
    <source>
        <dbReference type="ARBA" id="ARBA00023316"/>
    </source>
</evidence>
<keyword evidence="11" id="KW-0645">Protease</keyword>
<name>A0A933DTU2_9BACT</name>
<dbReference type="GO" id="GO:0008360">
    <property type="term" value="P:regulation of cell shape"/>
    <property type="evidence" value="ECO:0007669"/>
    <property type="project" value="UniProtKB-KW"/>
</dbReference>
<dbReference type="InterPro" id="IPR018044">
    <property type="entry name" value="Peptidase_S11"/>
</dbReference>
<organism evidence="11 12">
    <name type="scientific">Candidatus Sungiibacteriota bacterium</name>
    <dbReference type="NCBI Taxonomy" id="2750080"/>
    <lineage>
        <taxon>Bacteria</taxon>
        <taxon>Candidatus Sungiibacteriota</taxon>
    </lineage>
</organism>
<keyword evidence="5" id="KW-0573">Peptidoglycan synthesis</keyword>
<feature type="active site" evidence="7">
    <location>
        <position position="138"/>
    </location>
</feature>
<evidence type="ECO:0000256" key="3">
    <source>
        <dbReference type="ARBA" id="ARBA00022801"/>
    </source>
</evidence>
<evidence type="ECO:0000256" key="7">
    <source>
        <dbReference type="PIRSR" id="PIRSR618044-1"/>
    </source>
</evidence>
<keyword evidence="11" id="KW-0121">Carboxypeptidase</keyword>
<proteinExistence type="inferred from homology"/>
<keyword evidence="2" id="KW-0732">Signal</keyword>
<keyword evidence="6" id="KW-0961">Cell wall biogenesis/degradation</keyword>
<keyword evidence="3" id="KW-0378">Hydrolase</keyword>
<sequence>MSWLRPAILSIALGAVLVGMGWFATKPTLQAEPSAPPAPRLIRRDEKPLEVTAEAVFITRLRTGEVLYQKNADVRLPIASLTKLMTALVLAEESEPLREVVFSAAAKGVGDADSKRSAAAAGERFRAEDVEKMLLISSDNDAAYAVAEHVALARRAELAEFKERINFFVGLMNERVRALGMADTHFANPAGFDDAANYSTAADIVRLVAAITAERPELWTFSRMSETFIFSISGGRYELVNTNPLLYEYPALYGSKTGYEDEAKGALLILYQLSRGELFAIVLLRSSDRFGDGSSSIRWLEGNFVIGSP</sequence>
<evidence type="ECO:0000256" key="8">
    <source>
        <dbReference type="PIRSR" id="PIRSR618044-2"/>
    </source>
</evidence>
<dbReference type="GO" id="GO:0009252">
    <property type="term" value="P:peptidoglycan biosynthetic process"/>
    <property type="evidence" value="ECO:0007669"/>
    <property type="project" value="UniProtKB-KW"/>
</dbReference>
<evidence type="ECO:0000256" key="5">
    <source>
        <dbReference type="ARBA" id="ARBA00022984"/>
    </source>
</evidence>
<evidence type="ECO:0000259" key="10">
    <source>
        <dbReference type="Pfam" id="PF00768"/>
    </source>
</evidence>
<evidence type="ECO:0000313" key="12">
    <source>
        <dbReference type="Proteomes" id="UP000704960"/>
    </source>
</evidence>
<accession>A0A933DTU2</accession>
<feature type="active site" description="Proton acceptor" evidence="7">
    <location>
        <position position="83"/>
    </location>
</feature>
<dbReference type="SUPFAM" id="SSF56601">
    <property type="entry name" value="beta-lactamase/transpeptidase-like"/>
    <property type="match status" value="1"/>
</dbReference>
<dbReference type="GO" id="GO:0009002">
    <property type="term" value="F:serine-type D-Ala-D-Ala carboxypeptidase activity"/>
    <property type="evidence" value="ECO:0007669"/>
    <property type="project" value="InterPro"/>
</dbReference>
<feature type="binding site" evidence="8">
    <location>
        <position position="256"/>
    </location>
    <ligand>
        <name>substrate</name>
    </ligand>
</feature>
<dbReference type="GO" id="GO:0006508">
    <property type="term" value="P:proteolysis"/>
    <property type="evidence" value="ECO:0007669"/>
    <property type="project" value="InterPro"/>
</dbReference>
<evidence type="ECO:0000313" key="11">
    <source>
        <dbReference type="EMBL" id="MBI4132283.1"/>
    </source>
</evidence>
<comment type="caution">
    <text evidence="11">The sequence shown here is derived from an EMBL/GenBank/DDBJ whole genome shotgun (WGS) entry which is preliminary data.</text>
</comment>
<dbReference type="InterPro" id="IPR001967">
    <property type="entry name" value="Peptidase_S11_N"/>
</dbReference>
<evidence type="ECO:0000256" key="4">
    <source>
        <dbReference type="ARBA" id="ARBA00022960"/>
    </source>
</evidence>
<dbReference type="Proteomes" id="UP000704960">
    <property type="component" value="Unassembled WGS sequence"/>
</dbReference>
<comment type="similarity">
    <text evidence="1 9">Belongs to the peptidase S11 family.</text>
</comment>
<dbReference type="PANTHER" id="PTHR21581">
    <property type="entry name" value="D-ALANYL-D-ALANINE CARBOXYPEPTIDASE"/>
    <property type="match status" value="1"/>
</dbReference>
<dbReference type="PRINTS" id="PR00725">
    <property type="entry name" value="DADACBPTASE1"/>
</dbReference>
<dbReference type="AlphaFoldDB" id="A0A933DTU2"/>
<keyword evidence="4" id="KW-0133">Cell shape</keyword>
<dbReference type="GO" id="GO:0071555">
    <property type="term" value="P:cell wall organization"/>
    <property type="evidence" value="ECO:0007669"/>
    <property type="project" value="UniProtKB-KW"/>
</dbReference>
<dbReference type="InterPro" id="IPR012338">
    <property type="entry name" value="Beta-lactam/transpept-like"/>
</dbReference>